<dbReference type="InterPro" id="IPR036847">
    <property type="entry name" value="RimP_C_sf"/>
</dbReference>
<sequence>MKKELLVEKVAELVKPIVDSLSYELYYVEYVKENNEYFLRIYIDKPEGISLQDCEKVSRQVSDMLDVEDPIKDPYYLEVSSPGLNRPLFTEEHYNRFIGSEVLVRFTKSISGKKNVKGILAEATEETLIVENDDGKFTVPKDKIKAVNLEGEI</sequence>
<evidence type="ECO:0000313" key="6">
    <source>
        <dbReference type="EMBL" id="GIM27804.1"/>
    </source>
</evidence>
<dbReference type="HAMAP" id="MF_01077">
    <property type="entry name" value="RimP"/>
    <property type="match status" value="1"/>
</dbReference>
<evidence type="ECO:0000256" key="3">
    <source>
        <dbReference type="HAMAP-Rule" id="MF_01077"/>
    </source>
</evidence>
<dbReference type="InterPro" id="IPR028998">
    <property type="entry name" value="RimP_C"/>
</dbReference>
<dbReference type="PANTHER" id="PTHR33867:SF1">
    <property type="entry name" value="RIBOSOME MATURATION FACTOR RIMP"/>
    <property type="match status" value="1"/>
</dbReference>
<dbReference type="InterPro" id="IPR003728">
    <property type="entry name" value="Ribosome_maturation_RimP"/>
</dbReference>
<keyword evidence="1 3" id="KW-0963">Cytoplasm</keyword>
<dbReference type="SUPFAM" id="SSF75420">
    <property type="entry name" value="YhbC-like, N-terminal domain"/>
    <property type="match status" value="1"/>
</dbReference>
<dbReference type="Gene3D" id="3.30.300.70">
    <property type="entry name" value="RimP-like superfamily, N-terminal"/>
    <property type="match status" value="1"/>
</dbReference>
<feature type="domain" description="Ribosome maturation factor RimP C-terminal" evidence="5">
    <location>
        <begin position="88"/>
        <end position="152"/>
    </location>
</feature>
<dbReference type="CDD" id="cd01734">
    <property type="entry name" value="YlxS_C"/>
    <property type="match status" value="1"/>
</dbReference>
<dbReference type="Gene3D" id="2.30.30.180">
    <property type="entry name" value="Ribosome maturation factor RimP, C-terminal domain"/>
    <property type="match status" value="1"/>
</dbReference>
<comment type="caution">
    <text evidence="6">The sequence shown here is derived from an EMBL/GenBank/DDBJ whole genome shotgun (WGS) entry which is preliminary data.</text>
</comment>
<gene>
    <name evidence="3 6" type="primary">rimP</name>
    <name evidence="6" type="ORF">CPJCM30710_04700</name>
</gene>
<comment type="similarity">
    <text evidence="3">Belongs to the RimP family.</text>
</comment>
<evidence type="ECO:0000256" key="2">
    <source>
        <dbReference type="ARBA" id="ARBA00022517"/>
    </source>
</evidence>
<protein>
    <recommendedName>
        <fullName evidence="3">Ribosome maturation factor RimP</fullName>
    </recommendedName>
</protein>
<name>A0A919RWX5_9CLOT</name>
<dbReference type="NCBIfam" id="NF000934">
    <property type="entry name" value="PRK00092.3-1"/>
    <property type="match status" value="1"/>
</dbReference>
<dbReference type="Proteomes" id="UP000679179">
    <property type="component" value="Unassembled WGS sequence"/>
</dbReference>
<dbReference type="InterPro" id="IPR035956">
    <property type="entry name" value="RimP_N_sf"/>
</dbReference>
<dbReference type="GO" id="GO:0005829">
    <property type="term" value="C:cytosol"/>
    <property type="evidence" value="ECO:0007669"/>
    <property type="project" value="TreeGrafter"/>
</dbReference>
<dbReference type="InterPro" id="IPR028989">
    <property type="entry name" value="RimP_N"/>
</dbReference>
<dbReference type="EMBL" id="BOPZ01000003">
    <property type="protein sequence ID" value="GIM27804.1"/>
    <property type="molecule type" value="Genomic_DNA"/>
</dbReference>
<comment type="subcellular location">
    <subcellularLocation>
        <location evidence="3">Cytoplasm</location>
    </subcellularLocation>
</comment>
<dbReference type="NCBIfam" id="NF000927">
    <property type="entry name" value="PRK00092.1-1"/>
    <property type="match status" value="1"/>
</dbReference>
<dbReference type="PANTHER" id="PTHR33867">
    <property type="entry name" value="RIBOSOME MATURATION FACTOR RIMP"/>
    <property type="match status" value="1"/>
</dbReference>
<evidence type="ECO:0000259" key="4">
    <source>
        <dbReference type="Pfam" id="PF02576"/>
    </source>
</evidence>
<feature type="domain" description="Ribosome maturation factor RimP N-terminal" evidence="4">
    <location>
        <begin position="13"/>
        <end position="84"/>
    </location>
</feature>
<dbReference type="Pfam" id="PF02576">
    <property type="entry name" value="RimP_N"/>
    <property type="match status" value="1"/>
</dbReference>
<keyword evidence="7" id="KW-1185">Reference proteome</keyword>
<dbReference type="GO" id="GO:0006412">
    <property type="term" value="P:translation"/>
    <property type="evidence" value="ECO:0007669"/>
    <property type="project" value="TreeGrafter"/>
</dbReference>
<reference evidence="6" key="1">
    <citation type="submission" date="2021-03" db="EMBL/GenBank/DDBJ databases">
        <title>Taxonomic study of Clostridium polyendosporum from meadow-gley soil under rice.</title>
        <authorList>
            <person name="Kobayashi H."/>
            <person name="Tanizawa Y."/>
            <person name="Yagura M."/>
        </authorList>
    </citation>
    <scope>NUCLEOTIDE SEQUENCE</scope>
    <source>
        <strain evidence="6">JCM 30710</strain>
    </source>
</reference>
<evidence type="ECO:0000313" key="7">
    <source>
        <dbReference type="Proteomes" id="UP000679179"/>
    </source>
</evidence>
<keyword evidence="2 3" id="KW-0690">Ribosome biogenesis</keyword>
<dbReference type="FunFam" id="3.30.300.70:FF:000001">
    <property type="entry name" value="Ribosome maturation factor RimP"/>
    <property type="match status" value="1"/>
</dbReference>
<evidence type="ECO:0000256" key="1">
    <source>
        <dbReference type="ARBA" id="ARBA00022490"/>
    </source>
</evidence>
<evidence type="ECO:0000259" key="5">
    <source>
        <dbReference type="Pfam" id="PF17384"/>
    </source>
</evidence>
<organism evidence="6 7">
    <name type="scientific">Clostridium polyendosporum</name>
    <dbReference type="NCBI Taxonomy" id="69208"/>
    <lineage>
        <taxon>Bacteria</taxon>
        <taxon>Bacillati</taxon>
        <taxon>Bacillota</taxon>
        <taxon>Clostridia</taxon>
        <taxon>Eubacteriales</taxon>
        <taxon>Clostridiaceae</taxon>
        <taxon>Clostridium</taxon>
    </lineage>
</organism>
<dbReference type="SUPFAM" id="SSF74942">
    <property type="entry name" value="YhbC-like, C-terminal domain"/>
    <property type="match status" value="1"/>
</dbReference>
<comment type="function">
    <text evidence="3">Required for maturation of 30S ribosomal subunits.</text>
</comment>
<dbReference type="Pfam" id="PF17384">
    <property type="entry name" value="DUF150_C"/>
    <property type="match status" value="1"/>
</dbReference>
<dbReference type="AlphaFoldDB" id="A0A919RWX5"/>
<dbReference type="RefSeq" id="WP_212902560.1">
    <property type="nucleotide sequence ID" value="NZ_BOPZ01000003.1"/>
</dbReference>
<proteinExistence type="inferred from homology"/>
<dbReference type="GO" id="GO:0000028">
    <property type="term" value="P:ribosomal small subunit assembly"/>
    <property type="evidence" value="ECO:0007669"/>
    <property type="project" value="TreeGrafter"/>
</dbReference>
<accession>A0A919RWX5</accession>